<keyword evidence="1" id="KW-0472">Membrane</keyword>
<reference evidence="3" key="1">
    <citation type="submission" date="2016-11" db="EMBL/GenBank/DDBJ databases">
        <authorList>
            <person name="Panda P."/>
            <person name="Visnovsky S."/>
            <person name="Pitman A."/>
        </authorList>
    </citation>
    <scope>NUCLEOTIDE SEQUENCE [LARGE SCALE GENOMIC DNA]</scope>
    <source>
        <strain evidence="3">ICMP 9972</strain>
    </source>
</reference>
<dbReference type="Proteomes" id="UP000189286">
    <property type="component" value="Unassembled WGS sequence"/>
</dbReference>
<accession>A0A1V2R825</accession>
<organism evidence="2 3">
    <name type="scientific">Pectobacterium actinidiae</name>
    <dbReference type="NCBI Taxonomy" id="1507808"/>
    <lineage>
        <taxon>Bacteria</taxon>
        <taxon>Pseudomonadati</taxon>
        <taxon>Pseudomonadota</taxon>
        <taxon>Gammaproteobacteria</taxon>
        <taxon>Enterobacterales</taxon>
        <taxon>Pectobacteriaceae</taxon>
        <taxon>Pectobacterium</taxon>
    </lineage>
</organism>
<dbReference type="OrthoDB" id="6424421at2"/>
<proteinExistence type="predicted"/>
<feature type="transmembrane region" description="Helical" evidence="1">
    <location>
        <begin position="38"/>
        <end position="55"/>
    </location>
</feature>
<feature type="transmembrane region" description="Helical" evidence="1">
    <location>
        <begin position="14"/>
        <end position="32"/>
    </location>
</feature>
<dbReference type="AlphaFoldDB" id="A0A1V2R825"/>
<evidence type="ECO:0000313" key="3">
    <source>
        <dbReference type="Proteomes" id="UP000189286"/>
    </source>
</evidence>
<keyword evidence="1" id="KW-1133">Transmembrane helix</keyword>
<evidence type="ECO:0000256" key="1">
    <source>
        <dbReference type="SAM" id="Phobius"/>
    </source>
</evidence>
<gene>
    <name evidence="2" type="ORF">BSK71_05120</name>
</gene>
<dbReference type="EMBL" id="MPUJ01000002">
    <property type="protein sequence ID" value="ONK08609.1"/>
    <property type="molecule type" value="Genomic_DNA"/>
</dbReference>
<name>A0A1V2R825_9GAMM</name>
<comment type="caution">
    <text evidence="2">The sequence shown here is derived from an EMBL/GenBank/DDBJ whole genome shotgun (WGS) entry which is preliminary data.</text>
</comment>
<protein>
    <submittedName>
        <fullName evidence="2">Uncharacterized protein</fullName>
    </submittedName>
</protein>
<evidence type="ECO:0000313" key="2">
    <source>
        <dbReference type="EMBL" id="ONK08609.1"/>
    </source>
</evidence>
<keyword evidence="1" id="KW-0812">Transmembrane</keyword>
<sequence>MSLKKIISYAVKEFINTYTTMALMIVFGVLFYEFIPDHWGKLTLLSIVIIIYVDIKFFSKKSGRK</sequence>